<evidence type="ECO:0008006" key="5">
    <source>
        <dbReference type="Google" id="ProtNLM"/>
    </source>
</evidence>
<dbReference type="KEGG" id="uru:DSM104443_02154"/>
<evidence type="ECO:0000259" key="1">
    <source>
        <dbReference type="Pfam" id="PF05292"/>
    </source>
</evidence>
<dbReference type="InterPro" id="IPR042303">
    <property type="entry name" value="Malonyl_CoA_deC_C_sf"/>
</dbReference>
<dbReference type="InterPro" id="IPR035372">
    <property type="entry name" value="MCD_N"/>
</dbReference>
<dbReference type="Gene3D" id="1.20.140.90">
    <property type="entry name" value="Malonyl-CoA decarboxylase, oligemerization domain"/>
    <property type="match status" value="1"/>
</dbReference>
<evidence type="ECO:0000259" key="2">
    <source>
        <dbReference type="Pfam" id="PF17408"/>
    </source>
</evidence>
<dbReference type="Proteomes" id="UP000501534">
    <property type="component" value="Chromosome"/>
</dbReference>
<gene>
    <name evidence="3" type="ORF">DSM104443_02154</name>
</gene>
<organism evidence="3 4">
    <name type="scientific">Usitatibacter rugosus</name>
    <dbReference type="NCBI Taxonomy" id="2732067"/>
    <lineage>
        <taxon>Bacteria</taxon>
        <taxon>Pseudomonadati</taxon>
        <taxon>Pseudomonadota</taxon>
        <taxon>Betaproteobacteria</taxon>
        <taxon>Nitrosomonadales</taxon>
        <taxon>Usitatibacteraceae</taxon>
        <taxon>Usitatibacter</taxon>
    </lineage>
</organism>
<feature type="domain" description="Malonyl-CoA decarboxylase C-terminal" evidence="1">
    <location>
        <begin position="331"/>
        <end position="396"/>
    </location>
</feature>
<keyword evidence="4" id="KW-1185">Reference proteome</keyword>
<evidence type="ECO:0000313" key="4">
    <source>
        <dbReference type="Proteomes" id="UP000501534"/>
    </source>
</evidence>
<evidence type="ECO:0000313" key="3">
    <source>
        <dbReference type="EMBL" id="QJR11083.1"/>
    </source>
</evidence>
<proteinExistence type="predicted"/>
<name>A0A6M4GXG8_9PROT</name>
<dbReference type="Pfam" id="PF17408">
    <property type="entry name" value="MCD_N"/>
    <property type="match status" value="1"/>
</dbReference>
<dbReference type="Pfam" id="PF05292">
    <property type="entry name" value="MCD"/>
    <property type="match status" value="2"/>
</dbReference>
<dbReference type="InterPro" id="IPR038351">
    <property type="entry name" value="MCD_N_sf"/>
</dbReference>
<dbReference type="EMBL" id="CP053069">
    <property type="protein sequence ID" value="QJR11083.1"/>
    <property type="molecule type" value="Genomic_DNA"/>
</dbReference>
<dbReference type="GO" id="GO:0050080">
    <property type="term" value="F:malonyl-CoA decarboxylase activity"/>
    <property type="evidence" value="ECO:0007669"/>
    <property type="project" value="InterPro"/>
</dbReference>
<feature type="domain" description="Malonyl-CoA decarboxylase C-terminal" evidence="1">
    <location>
        <begin position="166"/>
        <end position="319"/>
    </location>
</feature>
<dbReference type="PANTHER" id="PTHR28641:SF1">
    <property type="entry name" value="MALONYL-COA DECARBOXYLASE, MITOCHONDRIAL"/>
    <property type="match status" value="1"/>
</dbReference>
<dbReference type="InterPro" id="IPR007956">
    <property type="entry name" value="Malonyl_CoA_deC_C"/>
</dbReference>
<reference evidence="3 4" key="1">
    <citation type="submission" date="2020-04" db="EMBL/GenBank/DDBJ databases">
        <title>Usitatibacter rugosus gen. nov., sp. nov. and Usitatibacter palustris sp. nov., novel members of Usitatibacteraceae fam. nov. within the order Nitrosomonadales isolated from soil.</title>
        <authorList>
            <person name="Huber K.J."/>
            <person name="Neumann-Schaal M."/>
            <person name="Geppert A."/>
            <person name="Luckner M."/>
            <person name="Wanner G."/>
            <person name="Overmann J."/>
        </authorList>
    </citation>
    <scope>NUCLEOTIDE SEQUENCE [LARGE SCALE GENOMIC DNA]</scope>
    <source>
        <strain evidence="3 4">0125_3</strain>
    </source>
</reference>
<dbReference type="AlphaFoldDB" id="A0A6M4GXG8"/>
<dbReference type="GO" id="GO:0006633">
    <property type="term" value="P:fatty acid biosynthetic process"/>
    <property type="evidence" value="ECO:0007669"/>
    <property type="project" value="InterPro"/>
</dbReference>
<dbReference type="InterPro" id="IPR038917">
    <property type="entry name" value="Malonyl_CoA_deC"/>
</dbReference>
<sequence length="431" mass="47957">MAEAGSLIRRLVASVTGATLDMTRSKDARRADRLARVLRTLISEKGEATGAALARRSLTMYAHLGAEGRRRFFEILARDFSPDRQTVLEAAQAWHRDPSPANHAALQRFVEPPRQEVFRRMNMAPGGTAALVGLRNALLDELKANPHLAVVDQDLTHLLGSWFNRGFLELRRIDWRTPAVTLEKLIAYEAVHQIHGFPDLKRRLENDRRCFGFFHPALADEPLIFVEVAFVDELPAAVGPILAPESTVGDPRRAKCAVFYSITSCQSGLRGISFGNFLIKQVAADLHAELPNLKIFATLSPIPGFRKWLQRRGVKDAALRSVVDSGTLPPEELRAPLESLASHYLAREWEGTQALDPVARFHLGNGARLERVNWLADVTPKGLAQSFGLMVNYVYDLGDVERNHEDYVKRHRVVSSSTVDRAASEAGKLLT</sequence>
<dbReference type="Gene3D" id="3.40.630.150">
    <property type="entry name" value="Malonyl-CoA decarboxylase, catalytic domain"/>
    <property type="match status" value="2"/>
</dbReference>
<dbReference type="RefSeq" id="WP_171092116.1">
    <property type="nucleotide sequence ID" value="NZ_CP053069.1"/>
</dbReference>
<dbReference type="PANTHER" id="PTHR28641">
    <property type="match status" value="1"/>
</dbReference>
<accession>A0A6M4GXG8</accession>
<feature type="domain" description="Malonyl-CoA decarboxylase N-terminal" evidence="2">
    <location>
        <begin position="80"/>
        <end position="163"/>
    </location>
</feature>
<protein>
    <recommendedName>
        <fullName evidence="5">Malonyl-CoA decarboxylase</fullName>
    </recommendedName>
</protein>